<name>A0A2S3V107_9HYPH</name>
<feature type="binding site" evidence="9">
    <location>
        <position position="81"/>
    </location>
    <ligand>
        <name>5-phospho-alpha-D-ribose 1-diphosphate</name>
        <dbReference type="ChEBI" id="CHEBI:58017"/>
    </ligand>
</feature>
<keyword evidence="9" id="KW-0460">Magnesium</keyword>
<organism evidence="12 13">
    <name type="scientific">Roseibium marinum</name>
    <dbReference type="NCBI Taxonomy" id="281252"/>
    <lineage>
        <taxon>Bacteria</taxon>
        <taxon>Pseudomonadati</taxon>
        <taxon>Pseudomonadota</taxon>
        <taxon>Alphaproteobacteria</taxon>
        <taxon>Hyphomicrobiales</taxon>
        <taxon>Stappiaceae</taxon>
        <taxon>Roseibium</taxon>
    </lineage>
</organism>
<feature type="binding site" evidence="9">
    <location>
        <position position="227"/>
    </location>
    <ligand>
        <name>Mg(2+)</name>
        <dbReference type="ChEBI" id="CHEBI:18420"/>
        <label>1</label>
    </ligand>
</feature>
<comment type="catalytic activity">
    <reaction evidence="7 9">
        <text>N-(5-phospho-beta-D-ribosyl)anthranilate + diphosphate = 5-phospho-alpha-D-ribose 1-diphosphate + anthranilate</text>
        <dbReference type="Rhea" id="RHEA:11768"/>
        <dbReference type="ChEBI" id="CHEBI:16567"/>
        <dbReference type="ChEBI" id="CHEBI:18277"/>
        <dbReference type="ChEBI" id="CHEBI:33019"/>
        <dbReference type="ChEBI" id="CHEBI:58017"/>
        <dbReference type="EC" id="2.4.2.18"/>
    </reaction>
</comment>
<comment type="caution">
    <text evidence="12">The sequence shown here is derived from an EMBL/GenBank/DDBJ whole genome shotgun (WGS) entry which is preliminary data.</text>
</comment>
<feature type="binding site" evidence="9">
    <location>
        <begin position="109"/>
        <end position="117"/>
    </location>
    <ligand>
        <name>5-phospho-alpha-D-ribose 1-diphosphate</name>
        <dbReference type="ChEBI" id="CHEBI:58017"/>
    </ligand>
</feature>
<evidence type="ECO:0000256" key="9">
    <source>
        <dbReference type="HAMAP-Rule" id="MF_00211"/>
    </source>
</evidence>
<evidence type="ECO:0000256" key="2">
    <source>
        <dbReference type="ARBA" id="ARBA00022605"/>
    </source>
</evidence>
<dbReference type="InterPro" id="IPR005940">
    <property type="entry name" value="Anthranilate_Pribosyl_Tfrase"/>
</dbReference>
<dbReference type="GO" id="GO:0004048">
    <property type="term" value="F:anthranilate phosphoribosyltransferase activity"/>
    <property type="evidence" value="ECO:0007669"/>
    <property type="project" value="UniProtKB-UniRule"/>
</dbReference>
<feature type="binding site" evidence="9">
    <location>
        <position position="93"/>
    </location>
    <ligand>
        <name>Mg(2+)</name>
        <dbReference type="ChEBI" id="CHEBI:18420"/>
        <label>1</label>
    </ligand>
</feature>
<comment type="pathway">
    <text evidence="1 9">Amino-acid biosynthesis; L-tryptophan biosynthesis; L-tryptophan from chorismate: step 2/5.</text>
</comment>
<reference evidence="12 13" key="1">
    <citation type="submission" date="2018-01" db="EMBL/GenBank/DDBJ databases">
        <title>Genomic Encyclopedia of Archaeal and Bacterial Type Strains, Phase II (KMG-II): from individual species to whole genera.</title>
        <authorList>
            <person name="Goeker M."/>
        </authorList>
    </citation>
    <scope>NUCLEOTIDE SEQUENCE [LARGE SCALE GENOMIC DNA]</scope>
    <source>
        <strain evidence="12 13">DSM 17023</strain>
    </source>
</reference>
<keyword evidence="2 9" id="KW-0028">Amino-acid biosynthesis</keyword>
<accession>A0A2S3V107</accession>
<evidence type="ECO:0000259" key="11">
    <source>
        <dbReference type="Pfam" id="PF02885"/>
    </source>
</evidence>
<dbReference type="EC" id="2.4.2.18" evidence="9"/>
<dbReference type="SUPFAM" id="SSF52418">
    <property type="entry name" value="Nucleoside phosphorylase/phosphoribosyltransferase catalytic domain"/>
    <property type="match status" value="1"/>
</dbReference>
<comment type="function">
    <text evidence="9">Catalyzes the transfer of the phosphoribosyl group of 5-phosphorylribose-1-pyrophosphate (PRPP) to anthranilate to yield N-(5'-phosphoribosyl)-anthranilate (PRA).</text>
</comment>
<feature type="binding site" evidence="9">
    <location>
        <position position="81"/>
    </location>
    <ligand>
        <name>anthranilate</name>
        <dbReference type="ChEBI" id="CHEBI:16567"/>
        <label>1</label>
    </ligand>
</feature>
<dbReference type="InterPro" id="IPR000312">
    <property type="entry name" value="Glycosyl_Trfase_fam3"/>
</dbReference>
<dbReference type="UniPathway" id="UPA00035">
    <property type="reaction ID" value="UER00041"/>
</dbReference>
<dbReference type="PANTHER" id="PTHR43285">
    <property type="entry name" value="ANTHRANILATE PHOSPHORIBOSYLTRANSFERASE"/>
    <property type="match status" value="1"/>
</dbReference>
<dbReference type="Gene3D" id="1.20.970.10">
    <property type="entry name" value="Transferase, Pyrimidine Nucleoside Phosphorylase, Chain C"/>
    <property type="match status" value="1"/>
</dbReference>
<feature type="binding site" evidence="9">
    <location>
        <begin position="84"/>
        <end position="85"/>
    </location>
    <ligand>
        <name>5-phospho-alpha-D-ribose 1-diphosphate</name>
        <dbReference type="ChEBI" id="CHEBI:58017"/>
    </ligand>
</feature>
<comment type="cofactor">
    <cofactor evidence="9">
        <name>Mg(2+)</name>
        <dbReference type="ChEBI" id="CHEBI:18420"/>
    </cofactor>
    <text evidence="9">Binds 2 magnesium ions per monomer.</text>
</comment>
<comment type="subunit">
    <text evidence="9">Homodimer.</text>
</comment>
<evidence type="ECO:0000313" key="13">
    <source>
        <dbReference type="Proteomes" id="UP000236959"/>
    </source>
</evidence>
<evidence type="ECO:0000256" key="8">
    <source>
        <dbReference type="ARBA" id="ARBA00061188"/>
    </source>
</evidence>
<dbReference type="InterPro" id="IPR035902">
    <property type="entry name" value="Nuc_phospho_transferase"/>
</dbReference>
<dbReference type="OrthoDB" id="9806430at2"/>
<keyword evidence="13" id="KW-1185">Reference proteome</keyword>
<feature type="binding site" evidence="9">
    <location>
        <position position="121"/>
    </location>
    <ligand>
        <name>5-phospho-alpha-D-ribose 1-diphosphate</name>
        <dbReference type="ChEBI" id="CHEBI:58017"/>
    </ligand>
</feature>
<dbReference type="InterPro" id="IPR036320">
    <property type="entry name" value="Glycosyl_Trfase_fam3_N_dom_sf"/>
</dbReference>
<evidence type="ECO:0000256" key="4">
    <source>
        <dbReference type="ARBA" id="ARBA00022679"/>
    </source>
</evidence>
<evidence type="ECO:0000256" key="3">
    <source>
        <dbReference type="ARBA" id="ARBA00022676"/>
    </source>
</evidence>
<dbReference type="InterPro" id="IPR017459">
    <property type="entry name" value="Glycosyl_Trfase_fam3_N_dom"/>
</dbReference>
<dbReference type="PANTHER" id="PTHR43285:SF2">
    <property type="entry name" value="ANTHRANILATE PHOSPHORIBOSYLTRANSFERASE"/>
    <property type="match status" value="1"/>
</dbReference>
<proteinExistence type="inferred from homology"/>
<keyword evidence="9" id="KW-0479">Metal-binding</keyword>
<dbReference type="FunFam" id="3.40.1030.10:FF:000002">
    <property type="entry name" value="Anthranilate phosphoribosyltransferase"/>
    <property type="match status" value="1"/>
</dbReference>
<keyword evidence="4 9" id="KW-0808">Transferase</keyword>
<feature type="binding site" evidence="9">
    <location>
        <position position="226"/>
    </location>
    <ligand>
        <name>Mg(2+)</name>
        <dbReference type="ChEBI" id="CHEBI:18420"/>
        <label>2</label>
    </ligand>
</feature>
<evidence type="ECO:0000256" key="6">
    <source>
        <dbReference type="ARBA" id="ARBA00023141"/>
    </source>
</evidence>
<dbReference type="NCBIfam" id="TIGR01245">
    <property type="entry name" value="trpD"/>
    <property type="match status" value="1"/>
</dbReference>
<feature type="domain" description="Glycosyl transferase family 3 N-terminal" evidence="11">
    <location>
        <begin position="6"/>
        <end position="66"/>
    </location>
</feature>
<dbReference type="SUPFAM" id="SSF47648">
    <property type="entry name" value="Nucleoside phosphorylase/phosphoribosyltransferase N-terminal domain"/>
    <property type="match status" value="1"/>
</dbReference>
<protein>
    <recommendedName>
        <fullName evidence="9">Anthranilate phosphoribosyltransferase</fullName>
        <ecNumber evidence="9">2.4.2.18</ecNumber>
    </recommendedName>
</protein>
<feature type="binding site" evidence="9">
    <location>
        <position position="167"/>
    </location>
    <ligand>
        <name>anthranilate</name>
        <dbReference type="ChEBI" id="CHEBI:16567"/>
        <label>2</label>
    </ligand>
</feature>
<feature type="binding site" evidence="9">
    <location>
        <begin position="91"/>
        <end position="94"/>
    </location>
    <ligand>
        <name>5-phospho-alpha-D-ribose 1-diphosphate</name>
        <dbReference type="ChEBI" id="CHEBI:58017"/>
    </ligand>
</feature>
<dbReference type="HAMAP" id="MF_00211">
    <property type="entry name" value="TrpD"/>
    <property type="match status" value="1"/>
</dbReference>
<feature type="binding site" evidence="9">
    <location>
        <position position="112"/>
    </location>
    <ligand>
        <name>anthranilate</name>
        <dbReference type="ChEBI" id="CHEBI:16567"/>
        <label>1</label>
    </ligand>
</feature>
<dbReference type="Gene3D" id="3.40.1030.10">
    <property type="entry name" value="Nucleoside phosphorylase/phosphoribosyltransferase catalytic domain"/>
    <property type="match status" value="1"/>
</dbReference>
<dbReference type="GO" id="GO:0000162">
    <property type="term" value="P:L-tryptophan biosynthetic process"/>
    <property type="evidence" value="ECO:0007669"/>
    <property type="project" value="UniProtKB-UniRule"/>
</dbReference>
<dbReference type="Pfam" id="PF00591">
    <property type="entry name" value="Glycos_transf_3"/>
    <property type="match status" value="1"/>
</dbReference>
<dbReference type="AlphaFoldDB" id="A0A2S3V107"/>
<feature type="binding site" evidence="9">
    <location>
        <position position="227"/>
    </location>
    <ligand>
        <name>Mg(2+)</name>
        <dbReference type="ChEBI" id="CHEBI:18420"/>
        <label>2</label>
    </ligand>
</feature>
<evidence type="ECO:0000256" key="5">
    <source>
        <dbReference type="ARBA" id="ARBA00022822"/>
    </source>
</evidence>
<sequence>MFDLKALLNRLAAGETFSREEARDLFTFMVSGEASGPQIGALLMGLRMRGETIEEIVGAVQAMRAKMLRVRAPAGAVDIVGTGGDGVGSYNISTAAAFIVAGAGVPVAKHGNRAVSSQTGAADVLTELGVLLEQTPEGVAHCLAEARMGFMFAPAHHPALRNVMPARIDLAMRTIFNILGPLLNPAGVTRHLVGVYSRDLLEPMAQAFRALGSSRALVVHGEDGMDEITTTGTTHIAMLTDGEVVMFDLTPEKLGIERAPLDALKGGNSRTNAAALRAVLAGEPGAYRDIALLNAAGGLIAAGITSDWHEALDRSRASVDGGHAARVLRSVVTASRATCEERQREYEELQ</sequence>
<evidence type="ECO:0000313" key="12">
    <source>
        <dbReference type="EMBL" id="POF33638.1"/>
    </source>
</evidence>
<dbReference type="RefSeq" id="WP_103220327.1">
    <property type="nucleotide sequence ID" value="NZ_PPCN01000001.1"/>
</dbReference>
<evidence type="ECO:0000259" key="10">
    <source>
        <dbReference type="Pfam" id="PF00591"/>
    </source>
</evidence>
<keyword evidence="3 9" id="KW-0328">Glycosyltransferase</keyword>
<gene>
    <name evidence="9" type="primary">trpD</name>
    <name evidence="12" type="ORF">CLV41_10187</name>
</gene>
<feature type="domain" description="Glycosyl transferase family 3" evidence="10">
    <location>
        <begin position="76"/>
        <end position="324"/>
    </location>
</feature>
<dbReference type="Proteomes" id="UP000236959">
    <property type="component" value="Unassembled WGS sequence"/>
</dbReference>
<keyword evidence="6 9" id="KW-0057">Aromatic amino acid biosynthesis</keyword>
<dbReference type="EMBL" id="PPCN01000001">
    <property type="protein sequence ID" value="POF33638.1"/>
    <property type="molecule type" value="Genomic_DNA"/>
</dbReference>
<feature type="binding site" evidence="9">
    <location>
        <position position="89"/>
    </location>
    <ligand>
        <name>5-phospho-alpha-D-ribose 1-diphosphate</name>
        <dbReference type="ChEBI" id="CHEBI:58017"/>
    </ligand>
</feature>
<evidence type="ECO:0000256" key="7">
    <source>
        <dbReference type="ARBA" id="ARBA00052328"/>
    </source>
</evidence>
<comment type="similarity">
    <text evidence="9">Belongs to the anthranilate phosphoribosyltransferase family.</text>
</comment>
<comment type="similarity">
    <text evidence="8">In the C-terminal section; belongs to the anthranilate phosphoribosyltransferase family.</text>
</comment>
<dbReference type="GO" id="GO:0005829">
    <property type="term" value="C:cytosol"/>
    <property type="evidence" value="ECO:0007669"/>
    <property type="project" value="TreeGrafter"/>
</dbReference>
<comment type="caution">
    <text evidence="9">Lacks conserved residue(s) required for the propagation of feature annotation.</text>
</comment>
<evidence type="ECO:0000256" key="1">
    <source>
        <dbReference type="ARBA" id="ARBA00004907"/>
    </source>
</evidence>
<dbReference type="GO" id="GO:0000287">
    <property type="term" value="F:magnesium ion binding"/>
    <property type="evidence" value="ECO:0007669"/>
    <property type="project" value="UniProtKB-UniRule"/>
</dbReference>
<keyword evidence="5 9" id="KW-0822">Tryptophan biosynthesis</keyword>
<dbReference type="Pfam" id="PF02885">
    <property type="entry name" value="Glycos_trans_3N"/>
    <property type="match status" value="1"/>
</dbReference>